<dbReference type="RefSeq" id="WP_253065632.1">
    <property type="nucleotide sequence ID" value="NZ_JAMXWM010000055.1"/>
</dbReference>
<dbReference type="Gene3D" id="3.90.1720.10">
    <property type="entry name" value="endopeptidase domain like (from Nostoc punctiforme)"/>
    <property type="match status" value="1"/>
</dbReference>
<protein>
    <submittedName>
        <fullName evidence="1">Uncharacterized protein</fullName>
    </submittedName>
</protein>
<reference evidence="2" key="1">
    <citation type="journal article" date="2019" name="Int. J. Syst. Evol. Microbiol.">
        <title>The Global Catalogue of Microorganisms (GCM) 10K type strain sequencing project: providing services to taxonomists for standard genome sequencing and annotation.</title>
        <authorList>
            <consortium name="The Broad Institute Genomics Platform"/>
            <consortium name="The Broad Institute Genome Sequencing Center for Infectious Disease"/>
            <person name="Wu L."/>
            <person name="Ma J."/>
        </authorList>
    </citation>
    <scope>NUCLEOTIDE SEQUENCE [LARGE SCALE GENOMIC DNA]</scope>
    <source>
        <strain evidence="2">TISTR 2466</strain>
    </source>
</reference>
<dbReference type="SUPFAM" id="SSF54001">
    <property type="entry name" value="Cysteine proteinases"/>
    <property type="match status" value="1"/>
</dbReference>
<dbReference type="Proteomes" id="UP001597399">
    <property type="component" value="Unassembled WGS sequence"/>
</dbReference>
<gene>
    <name evidence="1" type="ORF">ACFSUE_01285</name>
</gene>
<organism evidence="1 2">
    <name type="scientific">Sporolactobacillus shoreicorticis</name>
    <dbReference type="NCBI Taxonomy" id="1923877"/>
    <lineage>
        <taxon>Bacteria</taxon>
        <taxon>Bacillati</taxon>
        <taxon>Bacillota</taxon>
        <taxon>Bacilli</taxon>
        <taxon>Bacillales</taxon>
        <taxon>Sporolactobacillaceae</taxon>
        <taxon>Sporolactobacillus</taxon>
    </lineage>
</organism>
<sequence length="161" mass="18054">MKAGDVFITNSTSSSGILGHAAIAASKAHILDAPGTKCRPKNDNNRMSTLKKWTNQYGNGWIAVYRMKNHPNLSYGAGHYAYTHFYSTNADIDNKNIHLTYGINVHLYEKSPTYCSKLVYQAFYFGTGSYNVVGVQHGYLSPYSIPATFNLNYALYKIKEY</sequence>
<name>A0ABW5RZT4_9BACL</name>
<evidence type="ECO:0000313" key="2">
    <source>
        <dbReference type="Proteomes" id="UP001597399"/>
    </source>
</evidence>
<dbReference type="InterPro" id="IPR038765">
    <property type="entry name" value="Papain-like_cys_pep_sf"/>
</dbReference>
<dbReference type="EMBL" id="JBHUMQ010000001">
    <property type="protein sequence ID" value="MFD2692279.1"/>
    <property type="molecule type" value="Genomic_DNA"/>
</dbReference>
<proteinExistence type="predicted"/>
<comment type="caution">
    <text evidence="1">The sequence shown here is derived from an EMBL/GenBank/DDBJ whole genome shotgun (WGS) entry which is preliminary data.</text>
</comment>
<keyword evidence="2" id="KW-1185">Reference proteome</keyword>
<evidence type="ECO:0000313" key="1">
    <source>
        <dbReference type="EMBL" id="MFD2692279.1"/>
    </source>
</evidence>
<accession>A0ABW5RZT4</accession>